<dbReference type="AlphaFoldDB" id="A0A068V464"/>
<name>A0A068V464_COFCA</name>
<dbReference type="STRING" id="49390.A0A068V464"/>
<accession>A0A068V464</accession>
<dbReference type="InParanoid" id="A0A068V464"/>
<protein>
    <submittedName>
        <fullName evidence="1">Uncharacterized protein</fullName>
    </submittedName>
</protein>
<keyword evidence="2" id="KW-1185">Reference proteome</keyword>
<reference evidence="2" key="1">
    <citation type="journal article" date="2014" name="Science">
        <title>The coffee genome provides insight into the convergent evolution of caffeine biosynthesis.</title>
        <authorList>
            <person name="Denoeud F."/>
            <person name="Carretero-Paulet L."/>
            <person name="Dereeper A."/>
            <person name="Droc G."/>
            <person name="Guyot R."/>
            <person name="Pietrella M."/>
            <person name="Zheng C."/>
            <person name="Alberti A."/>
            <person name="Anthony F."/>
            <person name="Aprea G."/>
            <person name="Aury J.M."/>
            <person name="Bento P."/>
            <person name="Bernard M."/>
            <person name="Bocs S."/>
            <person name="Campa C."/>
            <person name="Cenci A."/>
            <person name="Combes M.C."/>
            <person name="Crouzillat D."/>
            <person name="Da Silva C."/>
            <person name="Daddiego L."/>
            <person name="De Bellis F."/>
            <person name="Dussert S."/>
            <person name="Garsmeur O."/>
            <person name="Gayraud T."/>
            <person name="Guignon V."/>
            <person name="Jahn K."/>
            <person name="Jamilloux V."/>
            <person name="Joet T."/>
            <person name="Labadie K."/>
            <person name="Lan T."/>
            <person name="Leclercq J."/>
            <person name="Lepelley M."/>
            <person name="Leroy T."/>
            <person name="Li L.T."/>
            <person name="Librado P."/>
            <person name="Lopez L."/>
            <person name="Munoz A."/>
            <person name="Noel B."/>
            <person name="Pallavicini A."/>
            <person name="Perrotta G."/>
            <person name="Poncet V."/>
            <person name="Pot D."/>
            <person name="Priyono X."/>
            <person name="Rigoreau M."/>
            <person name="Rouard M."/>
            <person name="Rozas J."/>
            <person name="Tranchant-Dubreuil C."/>
            <person name="VanBuren R."/>
            <person name="Zhang Q."/>
            <person name="Andrade A.C."/>
            <person name="Argout X."/>
            <person name="Bertrand B."/>
            <person name="de Kochko A."/>
            <person name="Graziosi G."/>
            <person name="Henry R.J."/>
            <person name="Jayarama X."/>
            <person name="Ming R."/>
            <person name="Nagai C."/>
            <person name="Rounsley S."/>
            <person name="Sankoff D."/>
            <person name="Giuliano G."/>
            <person name="Albert V.A."/>
            <person name="Wincker P."/>
            <person name="Lashermes P."/>
        </authorList>
    </citation>
    <scope>NUCLEOTIDE SEQUENCE [LARGE SCALE GENOMIC DNA]</scope>
    <source>
        <strain evidence="2">cv. DH200-94</strain>
    </source>
</reference>
<sequence>MAFSKLTNNAANTPSGLTFVGGNITLPFYAVSCTGLLSCLASSWLACFLSSPPVAWKLLHFLCPPELACGTHYYWRLSVFRPPQWSAGPGRTTGSTGPVGGGLAGLVYELFFIPQSHEELPTTDY</sequence>
<evidence type="ECO:0000313" key="1">
    <source>
        <dbReference type="EMBL" id="CDP15289.1"/>
    </source>
</evidence>
<gene>
    <name evidence="1" type="ORF">GSCOC_T00042962001</name>
</gene>
<dbReference type="Proteomes" id="UP000295252">
    <property type="component" value="Chromosome VIII"/>
</dbReference>
<dbReference type="Gramene" id="CDP15289">
    <property type="protein sequence ID" value="CDP15289"/>
    <property type="gene ID" value="GSCOC_T00042962001"/>
</dbReference>
<dbReference type="EMBL" id="HG739182">
    <property type="protein sequence ID" value="CDP15289.1"/>
    <property type="molecule type" value="Genomic_DNA"/>
</dbReference>
<evidence type="ECO:0000313" key="2">
    <source>
        <dbReference type="Proteomes" id="UP000295252"/>
    </source>
</evidence>
<proteinExistence type="predicted"/>
<organism evidence="1 2">
    <name type="scientific">Coffea canephora</name>
    <name type="common">Robusta coffee</name>
    <dbReference type="NCBI Taxonomy" id="49390"/>
    <lineage>
        <taxon>Eukaryota</taxon>
        <taxon>Viridiplantae</taxon>
        <taxon>Streptophyta</taxon>
        <taxon>Embryophyta</taxon>
        <taxon>Tracheophyta</taxon>
        <taxon>Spermatophyta</taxon>
        <taxon>Magnoliopsida</taxon>
        <taxon>eudicotyledons</taxon>
        <taxon>Gunneridae</taxon>
        <taxon>Pentapetalae</taxon>
        <taxon>asterids</taxon>
        <taxon>lamiids</taxon>
        <taxon>Gentianales</taxon>
        <taxon>Rubiaceae</taxon>
        <taxon>Ixoroideae</taxon>
        <taxon>Gardenieae complex</taxon>
        <taxon>Bertiereae - Coffeeae clade</taxon>
        <taxon>Coffeeae</taxon>
        <taxon>Coffea</taxon>
    </lineage>
</organism>